<comment type="PTM">
    <text evidence="11">Upon Fe-S cluster removal intramolecular disulfide bonds are formed.</text>
</comment>
<evidence type="ECO:0000313" key="14">
    <source>
        <dbReference type="EMBL" id="MBY8888945.1"/>
    </source>
</evidence>
<feature type="binding site" evidence="11">
    <location>
        <position position="56"/>
    </location>
    <ligand>
        <name>[4Fe-4S] cluster</name>
        <dbReference type="ChEBI" id="CHEBI:49883"/>
    </ligand>
</feature>
<dbReference type="Proteomes" id="UP001198565">
    <property type="component" value="Unassembled WGS sequence"/>
</dbReference>
<comment type="PTM">
    <text evidence="11">The Fe-S cluster can be nitrosylated by nitric oxide (NO).</text>
</comment>
<keyword evidence="11" id="KW-0963">Cytoplasm</keyword>
<dbReference type="EMBL" id="JAINVZ010000032">
    <property type="protein sequence ID" value="MBY8888945.1"/>
    <property type="molecule type" value="Genomic_DNA"/>
</dbReference>
<keyword evidence="3 11" id="KW-0004">4Fe-4S</keyword>
<comment type="caution">
    <text evidence="14">The sequence shown here is derived from an EMBL/GenBank/DDBJ whole genome shotgun (WGS) entry which is preliminary data.</text>
</comment>
<keyword evidence="6 11" id="KW-0411">Iron-sulfur</keyword>
<evidence type="ECO:0000256" key="5">
    <source>
        <dbReference type="ARBA" id="ARBA00023004"/>
    </source>
</evidence>
<evidence type="ECO:0000256" key="8">
    <source>
        <dbReference type="ARBA" id="ARBA00023125"/>
    </source>
</evidence>
<reference evidence="14 15" key="1">
    <citation type="submission" date="2021-08" db="EMBL/GenBank/DDBJ databases">
        <title>Streptomyces sp. PTM05 isolated from lichen.</title>
        <authorList>
            <person name="Somphong A."/>
            <person name="Phongsopitanun W."/>
            <person name="Tanasupawat S."/>
        </authorList>
    </citation>
    <scope>NUCLEOTIDE SEQUENCE [LARGE SCALE GENOMIC DNA]</scope>
    <source>
        <strain evidence="14 15">Ptm05</strain>
    </source>
</reference>
<evidence type="ECO:0000256" key="3">
    <source>
        <dbReference type="ARBA" id="ARBA00022485"/>
    </source>
</evidence>
<evidence type="ECO:0000256" key="7">
    <source>
        <dbReference type="ARBA" id="ARBA00023015"/>
    </source>
</evidence>
<evidence type="ECO:0000256" key="4">
    <source>
        <dbReference type="ARBA" id="ARBA00022723"/>
    </source>
</evidence>
<dbReference type="Pfam" id="PF02467">
    <property type="entry name" value="Whib"/>
    <property type="match status" value="1"/>
</dbReference>
<comment type="subcellular location">
    <subcellularLocation>
        <location evidence="1 11">Cytoplasm</location>
    </subcellularLocation>
</comment>
<keyword evidence="5 11" id="KW-0408">Iron</keyword>
<feature type="domain" description="4Fe-4S Wbl-type" evidence="13">
    <location>
        <begin position="24"/>
        <end position="86"/>
    </location>
</feature>
<evidence type="ECO:0000256" key="11">
    <source>
        <dbReference type="HAMAP-Rule" id="MF_01479"/>
    </source>
</evidence>
<evidence type="ECO:0000256" key="6">
    <source>
        <dbReference type="ARBA" id="ARBA00023014"/>
    </source>
</evidence>
<keyword evidence="7 11" id="KW-0805">Transcription regulation</keyword>
<dbReference type="PANTHER" id="PTHR38839">
    <property type="entry name" value="TRANSCRIPTIONAL REGULATOR WHID-RELATED"/>
    <property type="match status" value="1"/>
</dbReference>
<dbReference type="PROSITE" id="PS51674">
    <property type="entry name" value="4FE4S_WBL"/>
    <property type="match status" value="1"/>
</dbReference>
<protein>
    <recommendedName>
        <fullName evidence="11">Transcriptional regulator WhiB</fullName>
    </recommendedName>
</protein>
<comment type="similarity">
    <text evidence="2 11">Belongs to the WhiB family.</text>
</comment>
<proteinExistence type="inferred from homology"/>
<keyword evidence="8 11" id="KW-0238">DNA-binding</keyword>
<evidence type="ECO:0000256" key="10">
    <source>
        <dbReference type="ARBA" id="ARBA00023163"/>
    </source>
</evidence>
<keyword evidence="4 11" id="KW-0479">Metal-binding</keyword>
<evidence type="ECO:0000259" key="13">
    <source>
        <dbReference type="PROSITE" id="PS51674"/>
    </source>
</evidence>
<feature type="binding site" evidence="11">
    <location>
        <position position="25"/>
    </location>
    <ligand>
        <name>[4Fe-4S] cluster</name>
        <dbReference type="ChEBI" id="CHEBI:49883"/>
    </ligand>
</feature>
<dbReference type="HAMAP" id="MF_01479">
    <property type="entry name" value="WhiB"/>
    <property type="match status" value="1"/>
</dbReference>
<evidence type="ECO:0000256" key="1">
    <source>
        <dbReference type="ARBA" id="ARBA00004496"/>
    </source>
</evidence>
<keyword evidence="9 11" id="KW-1015">Disulfide bond</keyword>
<evidence type="ECO:0000256" key="12">
    <source>
        <dbReference type="SAM" id="MobiDB-lite"/>
    </source>
</evidence>
<feature type="binding site" evidence="11">
    <location>
        <position position="62"/>
    </location>
    <ligand>
        <name>[4Fe-4S] cluster</name>
        <dbReference type="ChEBI" id="CHEBI:49883"/>
    </ligand>
</feature>
<accession>A0ABS7R307</accession>
<feature type="region of interest" description="Disordered" evidence="12">
    <location>
        <begin position="149"/>
        <end position="180"/>
    </location>
</feature>
<evidence type="ECO:0000256" key="2">
    <source>
        <dbReference type="ARBA" id="ARBA00006597"/>
    </source>
</evidence>
<dbReference type="InterPro" id="IPR003482">
    <property type="entry name" value="Whib"/>
</dbReference>
<feature type="compositionally biased region" description="Basic residues" evidence="12">
    <location>
        <begin position="160"/>
        <end position="180"/>
    </location>
</feature>
<organism evidence="14 15">
    <name type="scientific">Streptantibioticus parmotrematis</name>
    <dbReference type="NCBI Taxonomy" id="2873249"/>
    <lineage>
        <taxon>Bacteria</taxon>
        <taxon>Bacillati</taxon>
        <taxon>Actinomycetota</taxon>
        <taxon>Actinomycetes</taxon>
        <taxon>Kitasatosporales</taxon>
        <taxon>Streptomycetaceae</taxon>
        <taxon>Streptantibioticus</taxon>
    </lineage>
</organism>
<gene>
    <name evidence="11" type="primary">whiB</name>
    <name evidence="14" type="ORF">K7472_29465</name>
</gene>
<keyword evidence="15" id="KW-1185">Reference proteome</keyword>
<evidence type="ECO:0000256" key="9">
    <source>
        <dbReference type="ARBA" id="ARBA00023157"/>
    </source>
</evidence>
<evidence type="ECO:0000313" key="15">
    <source>
        <dbReference type="Proteomes" id="UP001198565"/>
    </source>
</evidence>
<dbReference type="InterPro" id="IPR034768">
    <property type="entry name" value="4FE4S_WBL"/>
</dbReference>
<name>A0ABS7R307_9ACTN</name>
<keyword evidence="10 11" id="KW-0804">Transcription</keyword>
<feature type="region of interest" description="Disordered" evidence="12">
    <location>
        <begin position="1"/>
        <end position="21"/>
    </location>
</feature>
<comment type="function">
    <text evidence="11">Acts as a transcriptional regulator. Probably redox-responsive. The apo- but not holo-form probably binds DNA.</text>
</comment>
<sequence length="180" mass="19866">MPTSSRTPMPEPAADASATIDEPACRDIDPAIFFPSSRQQEARRSVRVAKAICVSCAVSSRCLATAVRNDESDGIWGGHTPSERRSLVRDAETLTRDVSYAIRSLEAGESLRVNPLDLLAVVHLTTMRGWSAERLGRALHVSTDTVLQSRRSSPGVLTGARRRRQRESHRLRPCRPGPRR</sequence>
<comment type="cofactor">
    <cofactor evidence="11">
        <name>[4Fe-4S] cluster</name>
        <dbReference type="ChEBI" id="CHEBI:49883"/>
    </cofactor>
    <text evidence="11">Binds 1 [4Fe-4S] cluster per subunit. Following nitrosylation of the [4Fe-4S] cluster binds 1 [4Fe-8(NO)] cluster per subunit.</text>
</comment>
<feature type="binding site" evidence="11">
    <location>
        <position position="53"/>
    </location>
    <ligand>
        <name>[4Fe-4S] cluster</name>
        <dbReference type="ChEBI" id="CHEBI:49883"/>
    </ligand>
</feature>